<name>A0A069AQZ8_CLODI</name>
<feature type="compositionally biased region" description="Basic residues" evidence="1">
    <location>
        <begin position="81"/>
        <end position="98"/>
    </location>
</feature>
<proteinExistence type="predicted"/>
<dbReference type="EMBL" id="LK933146">
    <property type="protein sequence ID" value="CDT40750.1"/>
    <property type="molecule type" value="Genomic_DNA"/>
</dbReference>
<accession>A0A069AQZ8</accession>
<reference evidence="2" key="1">
    <citation type="submission" date="2014-07" db="EMBL/GenBank/DDBJ databases">
        <authorList>
            <person name="Monot Marc"/>
        </authorList>
    </citation>
    <scope>NUCLEOTIDE SEQUENCE</scope>
    <source>
        <strain evidence="2">7032989</strain>
    </source>
</reference>
<protein>
    <submittedName>
        <fullName evidence="2">Uncharacterized protein</fullName>
    </submittedName>
</protein>
<gene>
    <name evidence="2" type="ORF">BN1095_4670001</name>
</gene>
<evidence type="ECO:0000313" key="2">
    <source>
        <dbReference type="EMBL" id="CDT40750.1"/>
    </source>
</evidence>
<feature type="compositionally biased region" description="Basic and acidic residues" evidence="1">
    <location>
        <begin position="26"/>
        <end position="36"/>
    </location>
</feature>
<feature type="compositionally biased region" description="Basic and acidic residues" evidence="1">
    <location>
        <begin position="99"/>
        <end position="108"/>
    </location>
</feature>
<sequence length="108" mass="12176">MNTGSTDDLFGSDSIGEQAALNAEMPFEKQAEKATAPEKTGLSSRYHRSAVCRFVGQTVAGGHNRHRYGNHVIRRDERLAGRHQHRFPSRRSGLHPRRTQPDRRARTA</sequence>
<evidence type="ECO:0000256" key="1">
    <source>
        <dbReference type="SAM" id="MobiDB-lite"/>
    </source>
</evidence>
<feature type="region of interest" description="Disordered" evidence="1">
    <location>
        <begin position="61"/>
        <end position="108"/>
    </location>
</feature>
<organism evidence="2">
    <name type="scientific">Clostridioides difficile</name>
    <name type="common">Peptoclostridium difficile</name>
    <dbReference type="NCBI Taxonomy" id="1496"/>
    <lineage>
        <taxon>Bacteria</taxon>
        <taxon>Bacillati</taxon>
        <taxon>Bacillota</taxon>
        <taxon>Clostridia</taxon>
        <taxon>Peptostreptococcales</taxon>
        <taxon>Peptostreptococcaceae</taxon>
        <taxon>Clostridioides</taxon>
    </lineage>
</organism>
<feature type="region of interest" description="Disordered" evidence="1">
    <location>
        <begin position="1"/>
        <end position="44"/>
    </location>
</feature>
<dbReference type="AlphaFoldDB" id="A0A069AQZ8"/>